<organism evidence="12 13">
    <name type="scientific">Dinothrombium tinctorium</name>
    <dbReference type="NCBI Taxonomy" id="1965070"/>
    <lineage>
        <taxon>Eukaryota</taxon>
        <taxon>Metazoa</taxon>
        <taxon>Ecdysozoa</taxon>
        <taxon>Arthropoda</taxon>
        <taxon>Chelicerata</taxon>
        <taxon>Arachnida</taxon>
        <taxon>Acari</taxon>
        <taxon>Acariformes</taxon>
        <taxon>Trombidiformes</taxon>
        <taxon>Prostigmata</taxon>
        <taxon>Anystina</taxon>
        <taxon>Parasitengona</taxon>
        <taxon>Trombidioidea</taxon>
        <taxon>Trombidiidae</taxon>
        <taxon>Dinothrombium</taxon>
    </lineage>
</organism>
<feature type="transmembrane region" description="Helical" evidence="9">
    <location>
        <begin position="75"/>
        <end position="95"/>
    </location>
</feature>
<dbReference type="GO" id="GO:0007189">
    <property type="term" value="P:adenylate cyclase-activating G protein-coupled receptor signaling pathway"/>
    <property type="evidence" value="ECO:0007669"/>
    <property type="project" value="TreeGrafter"/>
</dbReference>
<proteinExistence type="inferred from homology"/>
<dbReference type="GO" id="GO:0016500">
    <property type="term" value="F:protein-hormone receptor activity"/>
    <property type="evidence" value="ECO:0007669"/>
    <property type="project" value="InterPro"/>
</dbReference>
<evidence type="ECO:0000256" key="5">
    <source>
        <dbReference type="ARBA" id="ARBA00022737"/>
    </source>
</evidence>
<evidence type="ECO:0000256" key="7">
    <source>
        <dbReference type="ARBA" id="ARBA00023136"/>
    </source>
</evidence>
<dbReference type="STRING" id="1965070.A0A3S3QVY9"/>
<keyword evidence="6 9" id="KW-1133">Transmembrane helix</keyword>
<dbReference type="SUPFAM" id="SSF81321">
    <property type="entry name" value="Family A G protein-coupled receptor-like"/>
    <property type="match status" value="1"/>
</dbReference>
<comment type="subcellular location">
    <subcellularLocation>
        <location evidence="1">Membrane</location>
    </subcellularLocation>
</comment>
<dbReference type="EMBL" id="NCKU01000602">
    <property type="protein sequence ID" value="RWS14873.1"/>
    <property type="molecule type" value="Genomic_DNA"/>
</dbReference>
<dbReference type="PRINTS" id="PR00373">
    <property type="entry name" value="GLYCHORMONER"/>
</dbReference>
<dbReference type="InterPro" id="IPR000276">
    <property type="entry name" value="GPCR_Rhodpsn"/>
</dbReference>
<dbReference type="InterPro" id="IPR017452">
    <property type="entry name" value="GPCR_Rhodpsn_7TM"/>
</dbReference>
<keyword evidence="13" id="KW-1185">Reference proteome</keyword>
<gene>
    <name evidence="12" type="ORF">B4U79_01244</name>
    <name evidence="11" type="ORF">B4U79_03342</name>
</gene>
<evidence type="ECO:0000313" key="12">
    <source>
        <dbReference type="EMBL" id="RWS14873.1"/>
    </source>
</evidence>
<dbReference type="GO" id="GO:0008528">
    <property type="term" value="F:G protein-coupled peptide receptor activity"/>
    <property type="evidence" value="ECO:0007669"/>
    <property type="project" value="TreeGrafter"/>
</dbReference>
<evidence type="ECO:0000256" key="3">
    <source>
        <dbReference type="ARBA" id="ARBA00022614"/>
    </source>
</evidence>
<keyword evidence="4 9" id="KW-0812">Transmembrane</keyword>
<keyword evidence="3" id="KW-0433">Leucine-rich repeat</keyword>
<evidence type="ECO:0000256" key="9">
    <source>
        <dbReference type="SAM" id="Phobius"/>
    </source>
</evidence>
<evidence type="ECO:0000256" key="4">
    <source>
        <dbReference type="ARBA" id="ARBA00022692"/>
    </source>
</evidence>
<evidence type="ECO:0000256" key="2">
    <source>
        <dbReference type="ARBA" id="ARBA00010663"/>
    </source>
</evidence>
<dbReference type="AlphaFoldDB" id="A0A3S3QVY9"/>
<dbReference type="GO" id="GO:0009755">
    <property type="term" value="P:hormone-mediated signaling pathway"/>
    <property type="evidence" value="ECO:0007669"/>
    <property type="project" value="TreeGrafter"/>
</dbReference>
<keyword evidence="12" id="KW-0675">Receptor</keyword>
<protein>
    <submittedName>
        <fullName evidence="12">Adenosine A3 receptor-like protein</fullName>
    </submittedName>
</protein>
<dbReference type="InterPro" id="IPR002131">
    <property type="entry name" value="Gphrmn_rcpt_fam"/>
</dbReference>
<dbReference type="PROSITE" id="PS50262">
    <property type="entry name" value="G_PROTEIN_RECEP_F1_2"/>
    <property type="match status" value="1"/>
</dbReference>
<reference evidence="12 13" key="1">
    <citation type="journal article" date="2018" name="Gigascience">
        <title>Genomes of trombidid mites reveal novel predicted allergens and laterally-transferred genes associated with secondary metabolism.</title>
        <authorList>
            <person name="Dong X."/>
            <person name="Chaisiri K."/>
            <person name="Xia D."/>
            <person name="Armstrong S.D."/>
            <person name="Fang Y."/>
            <person name="Donnelly M.J."/>
            <person name="Kadowaki T."/>
            <person name="McGarry J.W."/>
            <person name="Darby A.C."/>
            <person name="Makepeace B.L."/>
        </authorList>
    </citation>
    <scope>NUCLEOTIDE SEQUENCE [LARGE SCALE GENOMIC DNA]</scope>
    <source>
        <strain evidence="12">UoL-WK</strain>
    </source>
</reference>
<dbReference type="Proteomes" id="UP000285301">
    <property type="component" value="Unassembled WGS sequence"/>
</dbReference>
<evidence type="ECO:0000256" key="8">
    <source>
        <dbReference type="SAM" id="MobiDB-lite"/>
    </source>
</evidence>
<feature type="transmembrane region" description="Helical" evidence="9">
    <location>
        <begin position="209"/>
        <end position="231"/>
    </location>
</feature>
<evidence type="ECO:0000256" key="1">
    <source>
        <dbReference type="ARBA" id="ARBA00004370"/>
    </source>
</evidence>
<dbReference type="PANTHER" id="PTHR24372">
    <property type="entry name" value="GLYCOPROTEIN HORMONE RECEPTOR"/>
    <property type="match status" value="1"/>
</dbReference>
<evidence type="ECO:0000259" key="10">
    <source>
        <dbReference type="PROSITE" id="PS50262"/>
    </source>
</evidence>
<feature type="transmembrane region" description="Helical" evidence="9">
    <location>
        <begin position="173"/>
        <end position="197"/>
    </location>
</feature>
<name>A0A3S3QVY9_9ACAR</name>
<dbReference type="GO" id="GO:0005886">
    <property type="term" value="C:plasma membrane"/>
    <property type="evidence" value="ECO:0007669"/>
    <property type="project" value="TreeGrafter"/>
</dbReference>
<feature type="region of interest" description="Disordered" evidence="8">
    <location>
        <begin position="260"/>
        <end position="289"/>
    </location>
</feature>
<reference evidence="12" key="2">
    <citation type="submission" date="2018-11" db="EMBL/GenBank/DDBJ databases">
        <title>Trombidioid mite genomics.</title>
        <authorList>
            <person name="Dong X."/>
        </authorList>
    </citation>
    <scope>NUCLEOTIDE SEQUENCE</scope>
    <source>
        <strain evidence="12">UoL-WK</strain>
    </source>
</reference>
<dbReference type="Gene3D" id="1.20.1070.10">
    <property type="entry name" value="Rhodopsin 7-helix transmembrane proteins"/>
    <property type="match status" value="1"/>
</dbReference>
<evidence type="ECO:0000313" key="11">
    <source>
        <dbReference type="EMBL" id="RWS05732.1"/>
    </source>
</evidence>
<keyword evidence="5" id="KW-0677">Repeat</keyword>
<feature type="compositionally biased region" description="Polar residues" evidence="8">
    <location>
        <begin position="266"/>
        <end position="289"/>
    </location>
</feature>
<dbReference type="OrthoDB" id="6022531at2759"/>
<evidence type="ECO:0000256" key="6">
    <source>
        <dbReference type="ARBA" id="ARBA00022989"/>
    </source>
</evidence>
<dbReference type="Pfam" id="PF00001">
    <property type="entry name" value="7tm_1"/>
    <property type="match status" value="1"/>
</dbReference>
<comment type="similarity">
    <text evidence="2">Belongs to the G-protein coupled receptor 1 family.</text>
</comment>
<dbReference type="PRINTS" id="PR00237">
    <property type="entry name" value="GPCRRHODOPSN"/>
</dbReference>
<dbReference type="PROSITE" id="PS00237">
    <property type="entry name" value="G_PROTEIN_RECEP_F1_1"/>
    <property type="match status" value="1"/>
</dbReference>
<sequence length="304" mass="34825">MGIYLFIIGVHDIAFRDDYHNHALQWMSSWQCTFSGFLATFSSELSVFIVALITVERYRSITSDFAAITFKLSSIMVSVFWLLAMILALFPLIYWSDKDDKVYYASNGVCFPLHIEEPFMIGWQFSAIMFMGINLPSVLLIIALYLKMFLVIKSDRKFARPALNGKKKEDVILALRFFFIVLTDCLCWIPIIVIKLIAFADIEISPSIYAWLIVFILPVNSALNPIIYTLAAPTELRRRIQKYLQQVYFAVERSLFGKRKHERNSTEGSSSQYSHTTGISDQNRSSDGSVMSMANSITLKTHRI</sequence>
<feature type="transmembrane region" description="Helical" evidence="9">
    <location>
        <begin position="34"/>
        <end position="55"/>
    </location>
</feature>
<keyword evidence="7 9" id="KW-0472">Membrane</keyword>
<dbReference type="PANTHER" id="PTHR24372:SF80">
    <property type="entry name" value="FI21465P1-RELATED"/>
    <property type="match status" value="1"/>
</dbReference>
<feature type="non-terminal residue" evidence="12">
    <location>
        <position position="304"/>
    </location>
</feature>
<comment type="caution">
    <text evidence="12">The sequence shown here is derived from an EMBL/GenBank/DDBJ whole genome shotgun (WGS) entry which is preliminary data.</text>
</comment>
<dbReference type="EMBL" id="NCKU01004593">
    <property type="protein sequence ID" value="RWS05732.1"/>
    <property type="molecule type" value="Genomic_DNA"/>
</dbReference>
<accession>A0A3S3QVY9</accession>
<feature type="domain" description="G-protein coupled receptors family 1 profile" evidence="10">
    <location>
        <begin position="1"/>
        <end position="228"/>
    </location>
</feature>
<evidence type="ECO:0000313" key="13">
    <source>
        <dbReference type="Proteomes" id="UP000285301"/>
    </source>
</evidence>
<feature type="transmembrane region" description="Helical" evidence="9">
    <location>
        <begin position="127"/>
        <end position="152"/>
    </location>
</feature>